<proteinExistence type="predicted"/>
<dbReference type="Proteomes" id="UP001284601">
    <property type="component" value="Unassembled WGS sequence"/>
</dbReference>
<organism evidence="2 3">
    <name type="scientific">Conexibacter stalactiti</name>
    <dbReference type="NCBI Taxonomy" id="1940611"/>
    <lineage>
        <taxon>Bacteria</taxon>
        <taxon>Bacillati</taxon>
        <taxon>Actinomycetota</taxon>
        <taxon>Thermoleophilia</taxon>
        <taxon>Solirubrobacterales</taxon>
        <taxon>Conexibacteraceae</taxon>
        <taxon>Conexibacter</taxon>
    </lineage>
</organism>
<keyword evidence="1" id="KW-0732">Signal</keyword>
<comment type="caution">
    <text evidence="2">The sequence shown here is derived from an EMBL/GenBank/DDBJ whole genome shotgun (WGS) entry which is preliminary data.</text>
</comment>
<dbReference type="EMBL" id="JAWSTH010000089">
    <property type="protein sequence ID" value="MDW5597478.1"/>
    <property type="molecule type" value="Genomic_DNA"/>
</dbReference>
<dbReference type="RefSeq" id="WP_318599942.1">
    <property type="nucleotide sequence ID" value="NZ_JAWSTH010000089.1"/>
</dbReference>
<dbReference type="SUPFAM" id="SSF69304">
    <property type="entry name" value="Tricorn protease N-terminal domain"/>
    <property type="match status" value="1"/>
</dbReference>
<feature type="signal peptide" evidence="1">
    <location>
        <begin position="1"/>
        <end position="25"/>
    </location>
</feature>
<gene>
    <name evidence="2" type="ORF">R7226_24225</name>
</gene>
<keyword evidence="3" id="KW-1185">Reference proteome</keyword>
<evidence type="ECO:0008006" key="4">
    <source>
        <dbReference type="Google" id="ProtNLM"/>
    </source>
</evidence>
<evidence type="ECO:0000313" key="3">
    <source>
        <dbReference type="Proteomes" id="UP001284601"/>
    </source>
</evidence>
<sequence length="506" mass="55474">MRSFGPLLIAAALGIALGSASSANAETRAESCTALSTAGTVNALDTVPFTQLPPQGSLEQWPAAPAGLLPARVHLRSERESFNARYAFATRGGQIYVAPVAGGAPGWRRLPLPACFAGRVVAISADDDELVAIDRERRVFTLDNALKGPDLFNWSRRWGPPLWSGKGRTLPRDVAAWSWSVISPAEDVTFHDTAGNAHAIGAHKDSHIWALRTGGQRLTLIDPWLPNDDSYETCGPHRGRFRAVNVSASGSTVFVIGADGDLFTRLYDFDIAGHNPIFFRYSYERQRTGDPAAPIQLPSPPWVRQPKVPGEITSAISISKRGVGAIHRTLRVEGRDRRGRAGYWEKDVVATRSSAWRFHRTGDRLRGRLLDNSPRDSSRRDLGAAADLRFAGAAGALRIEVADFNLRCSPARLLLRAGRGEPVELRLHNVDALRQLERATGLDDQPREQYGTIEVPPALLARLDEQPAAVRELIATKLGGRRFTSVGLRVTEHALRVTELDWTLRR</sequence>
<accession>A0ABU4HW75</accession>
<reference evidence="3" key="1">
    <citation type="submission" date="2023-07" db="EMBL/GenBank/DDBJ databases">
        <title>Conexibacter stalactiti sp. nov., isolated from stalactites in a lava cave and emended description of the genus Conexibacter.</title>
        <authorList>
            <person name="Lee S.D."/>
        </authorList>
    </citation>
    <scope>NUCLEOTIDE SEQUENCE [LARGE SCALE GENOMIC DNA]</scope>
    <source>
        <strain evidence="3">KCTC 39840</strain>
    </source>
</reference>
<evidence type="ECO:0000313" key="2">
    <source>
        <dbReference type="EMBL" id="MDW5597478.1"/>
    </source>
</evidence>
<evidence type="ECO:0000256" key="1">
    <source>
        <dbReference type="SAM" id="SignalP"/>
    </source>
</evidence>
<protein>
    <recommendedName>
        <fullName evidence="4">WD40 repeat domain-containing protein</fullName>
    </recommendedName>
</protein>
<name>A0ABU4HW75_9ACTN</name>
<feature type="chain" id="PRO_5045568055" description="WD40 repeat domain-containing protein" evidence="1">
    <location>
        <begin position="26"/>
        <end position="506"/>
    </location>
</feature>